<dbReference type="AlphaFoldDB" id="A0AAF0U3G1"/>
<keyword evidence="2" id="KW-1185">Reference proteome</keyword>
<dbReference type="InterPro" id="IPR050481">
    <property type="entry name" value="UDP-glycosyltransf_plant"/>
</dbReference>
<protein>
    <submittedName>
        <fullName evidence="1">Uncharacterized protein</fullName>
    </submittedName>
</protein>
<dbReference type="SUPFAM" id="SSF53756">
    <property type="entry name" value="UDP-Glycosyltransferase/glycogen phosphorylase"/>
    <property type="match status" value="1"/>
</dbReference>
<proteinExistence type="predicted"/>
<dbReference type="GO" id="GO:0035251">
    <property type="term" value="F:UDP-glucosyltransferase activity"/>
    <property type="evidence" value="ECO:0007669"/>
    <property type="project" value="InterPro"/>
</dbReference>
<dbReference type="Gene3D" id="3.40.50.2000">
    <property type="entry name" value="Glycogen Phosphorylase B"/>
    <property type="match status" value="4"/>
</dbReference>
<evidence type="ECO:0000313" key="1">
    <source>
        <dbReference type="EMBL" id="WMV38590.1"/>
    </source>
</evidence>
<accession>A0AAF0U3G1</accession>
<dbReference type="Proteomes" id="UP001234989">
    <property type="component" value="Chromosome 7"/>
</dbReference>
<name>A0AAF0U3G1_SOLVR</name>
<dbReference type="EMBL" id="CP133618">
    <property type="protein sequence ID" value="WMV38590.1"/>
    <property type="molecule type" value="Genomic_DNA"/>
</dbReference>
<reference evidence="1" key="1">
    <citation type="submission" date="2023-08" db="EMBL/GenBank/DDBJ databases">
        <title>A de novo genome assembly of Solanum verrucosum Schlechtendal, a Mexican diploid species geographically isolated from the other diploid A-genome species in potato relatives.</title>
        <authorList>
            <person name="Hosaka K."/>
        </authorList>
    </citation>
    <scope>NUCLEOTIDE SEQUENCE</scope>
    <source>
        <tissue evidence="1">Young leaves</tissue>
    </source>
</reference>
<evidence type="ECO:0000313" key="2">
    <source>
        <dbReference type="Proteomes" id="UP001234989"/>
    </source>
</evidence>
<sequence>MGHLVSFCKFAEKLVDRNERIYVTIFIIRPTWDSRIDAYMERSSSAPEGSRIRYIALAKIEPPSSEELAKSVENYISLLIANYRPIVKDAIIMKCAGIFEPSQLIEMAIGLEQSGVRFLWSIRLPVDAETTKLEEILPEGFLERTKNRGIAEEMEKAITCIMDSENPTRKKVKDMGEIFRMALMEGGSSYISLGRFIETILDYCN</sequence>
<gene>
    <name evidence="1" type="ORF">MTR67_031975</name>
</gene>
<dbReference type="PANTHER" id="PTHR48048:SF83">
    <property type="entry name" value="GLYCOSYLTRANSFERASE"/>
    <property type="match status" value="1"/>
</dbReference>
<organism evidence="1 2">
    <name type="scientific">Solanum verrucosum</name>
    <dbReference type="NCBI Taxonomy" id="315347"/>
    <lineage>
        <taxon>Eukaryota</taxon>
        <taxon>Viridiplantae</taxon>
        <taxon>Streptophyta</taxon>
        <taxon>Embryophyta</taxon>
        <taxon>Tracheophyta</taxon>
        <taxon>Spermatophyta</taxon>
        <taxon>Magnoliopsida</taxon>
        <taxon>eudicotyledons</taxon>
        <taxon>Gunneridae</taxon>
        <taxon>Pentapetalae</taxon>
        <taxon>asterids</taxon>
        <taxon>lamiids</taxon>
        <taxon>Solanales</taxon>
        <taxon>Solanaceae</taxon>
        <taxon>Solanoideae</taxon>
        <taxon>Solaneae</taxon>
        <taxon>Solanum</taxon>
    </lineage>
</organism>
<dbReference type="PANTHER" id="PTHR48048">
    <property type="entry name" value="GLYCOSYLTRANSFERASE"/>
    <property type="match status" value="1"/>
</dbReference>